<dbReference type="PANTHER" id="PTHR21310:SF39">
    <property type="entry name" value="AMINOGLYCOSIDE PHOSPHOTRANSFERASE DOMAIN-CONTAINING PROTEIN"/>
    <property type="match status" value="1"/>
</dbReference>
<dbReference type="EMBL" id="JAUEPN010000002">
    <property type="protein sequence ID" value="KAK3298428.1"/>
    <property type="molecule type" value="Genomic_DNA"/>
</dbReference>
<evidence type="ECO:0000313" key="2">
    <source>
        <dbReference type="EMBL" id="KAK3298428.1"/>
    </source>
</evidence>
<dbReference type="AlphaFoldDB" id="A0AAE0LUX1"/>
<reference evidence="2" key="2">
    <citation type="submission" date="2023-06" db="EMBL/GenBank/DDBJ databases">
        <authorList>
            <consortium name="Lawrence Berkeley National Laboratory"/>
            <person name="Haridas S."/>
            <person name="Hensen N."/>
            <person name="Bonometti L."/>
            <person name="Westerberg I."/>
            <person name="Brannstrom I.O."/>
            <person name="Guillou S."/>
            <person name="Cros-Aarteil S."/>
            <person name="Calhoun S."/>
            <person name="Kuo A."/>
            <person name="Mondo S."/>
            <person name="Pangilinan J."/>
            <person name="Riley R."/>
            <person name="Labutti K."/>
            <person name="Andreopoulos B."/>
            <person name="Lipzen A."/>
            <person name="Chen C."/>
            <person name="Yanf M."/>
            <person name="Daum C."/>
            <person name="Ng V."/>
            <person name="Clum A."/>
            <person name="Steindorff A."/>
            <person name="Ohm R."/>
            <person name="Martin F."/>
            <person name="Silar P."/>
            <person name="Natvig D."/>
            <person name="Lalanne C."/>
            <person name="Gautier V."/>
            <person name="Ament-Velasquez S.L."/>
            <person name="Kruys A."/>
            <person name="Hutchinson M.I."/>
            <person name="Powell A.J."/>
            <person name="Barry K."/>
            <person name="Miller A.N."/>
            <person name="Grigoriev I.V."/>
            <person name="Debuchy R."/>
            <person name="Gladieux P."/>
            <person name="Thoren M.H."/>
            <person name="Johannesson H."/>
        </authorList>
    </citation>
    <scope>NUCLEOTIDE SEQUENCE</scope>
    <source>
        <strain evidence="2">CBS 168.71</strain>
    </source>
</reference>
<proteinExistence type="predicted"/>
<dbReference type="InterPro" id="IPR002575">
    <property type="entry name" value="Aminoglycoside_PTrfase"/>
</dbReference>
<reference evidence="2" key="1">
    <citation type="journal article" date="2023" name="Mol. Phylogenet. Evol.">
        <title>Genome-scale phylogeny and comparative genomics of the fungal order Sordariales.</title>
        <authorList>
            <person name="Hensen N."/>
            <person name="Bonometti L."/>
            <person name="Westerberg I."/>
            <person name="Brannstrom I.O."/>
            <person name="Guillou S."/>
            <person name="Cros-Aarteil S."/>
            <person name="Calhoun S."/>
            <person name="Haridas S."/>
            <person name="Kuo A."/>
            <person name="Mondo S."/>
            <person name="Pangilinan J."/>
            <person name="Riley R."/>
            <person name="LaButti K."/>
            <person name="Andreopoulos B."/>
            <person name="Lipzen A."/>
            <person name="Chen C."/>
            <person name="Yan M."/>
            <person name="Daum C."/>
            <person name="Ng V."/>
            <person name="Clum A."/>
            <person name="Steindorff A."/>
            <person name="Ohm R.A."/>
            <person name="Martin F."/>
            <person name="Silar P."/>
            <person name="Natvig D.O."/>
            <person name="Lalanne C."/>
            <person name="Gautier V."/>
            <person name="Ament-Velasquez S.L."/>
            <person name="Kruys A."/>
            <person name="Hutchinson M.I."/>
            <person name="Powell A.J."/>
            <person name="Barry K."/>
            <person name="Miller A.N."/>
            <person name="Grigoriev I.V."/>
            <person name="Debuchy R."/>
            <person name="Gladieux P."/>
            <person name="Hiltunen Thoren M."/>
            <person name="Johannesson H."/>
        </authorList>
    </citation>
    <scope>NUCLEOTIDE SEQUENCE</scope>
    <source>
        <strain evidence="2">CBS 168.71</strain>
    </source>
</reference>
<protein>
    <recommendedName>
        <fullName evidence="1">Aminoglycoside phosphotransferase domain-containing protein</fullName>
    </recommendedName>
</protein>
<dbReference type="PANTHER" id="PTHR21310">
    <property type="entry name" value="AMINOGLYCOSIDE PHOSPHOTRANSFERASE-RELATED-RELATED"/>
    <property type="match status" value="1"/>
</dbReference>
<keyword evidence="3" id="KW-1185">Reference proteome</keyword>
<dbReference type="InterPro" id="IPR011009">
    <property type="entry name" value="Kinase-like_dom_sf"/>
</dbReference>
<comment type="caution">
    <text evidence="2">The sequence shown here is derived from an EMBL/GenBank/DDBJ whole genome shotgun (WGS) entry which is preliminary data.</text>
</comment>
<gene>
    <name evidence="2" type="ORF">B0H64DRAFT_74751</name>
</gene>
<feature type="domain" description="Aminoglycoside phosphotransferase" evidence="1">
    <location>
        <begin position="181"/>
        <end position="244"/>
    </location>
</feature>
<dbReference type="InterPro" id="IPR051678">
    <property type="entry name" value="AGP_Transferase"/>
</dbReference>
<evidence type="ECO:0000313" key="3">
    <source>
        <dbReference type="Proteomes" id="UP001278766"/>
    </source>
</evidence>
<sequence length="301" mass="34595">MLLDNEAIEELSDVDLAEQIAHLRETRGVNSRVIEISDSYFSKAYYDSEDVEDTRCAMLQAKALGVSVPAVKRVVHQGKGFEFIQTRIHGHELMAIWPSIGLLSTVRLAFQLRGMVRRMQTTTRPTAGSLGTGLCRSFWIDNDVYGIPPYASPTTISSIVNFWHNLISFRREVSKSPEQHKESCLQPTDHEKEFVFTHHDLAPRNIMLENGTGKLWLVDWDLAGFYPSYFEHAAMHNFIPPPEWSWFTRWRWRFFVWVATGLYRGRAAMLAEVQRKTIRFPVSRRFNIRAGATVSVKSADD</sequence>
<dbReference type="SUPFAM" id="SSF56112">
    <property type="entry name" value="Protein kinase-like (PK-like)"/>
    <property type="match status" value="1"/>
</dbReference>
<dbReference type="RefSeq" id="XP_062661942.1">
    <property type="nucleotide sequence ID" value="XM_062808706.1"/>
</dbReference>
<dbReference type="Pfam" id="PF01636">
    <property type="entry name" value="APH"/>
    <property type="match status" value="1"/>
</dbReference>
<accession>A0AAE0LUX1</accession>
<dbReference type="Gene3D" id="3.90.1200.10">
    <property type="match status" value="1"/>
</dbReference>
<evidence type="ECO:0000259" key="1">
    <source>
        <dbReference type="Pfam" id="PF01636"/>
    </source>
</evidence>
<name>A0AAE0LUX1_9PEZI</name>
<dbReference type="Proteomes" id="UP001278766">
    <property type="component" value="Unassembled WGS sequence"/>
</dbReference>
<dbReference type="GeneID" id="87845654"/>
<organism evidence="2 3">
    <name type="scientific">Chaetomium fimeti</name>
    <dbReference type="NCBI Taxonomy" id="1854472"/>
    <lineage>
        <taxon>Eukaryota</taxon>
        <taxon>Fungi</taxon>
        <taxon>Dikarya</taxon>
        <taxon>Ascomycota</taxon>
        <taxon>Pezizomycotina</taxon>
        <taxon>Sordariomycetes</taxon>
        <taxon>Sordariomycetidae</taxon>
        <taxon>Sordariales</taxon>
        <taxon>Chaetomiaceae</taxon>
        <taxon>Chaetomium</taxon>
    </lineage>
</organism>